<dbReference type="AlphaFoldDB" id="A0A6N9U338"/>
<gene>
    <name evidence="6" type="ORF">G3I29_15975</name>
</gene>
<keyword evidence="2" id="KW-0479">Metal-binding</keyword>
<dbReference type="SUPFAM" id="SSF102114">
    <property type="entry name" value="Radical SAM enzymes"/>
    <property type="match status" value="1"/>
</dbReference>
<dbReference type="GO" id="GO:0046872">
    <property type="term" value="F:metal ion binding"/>
    <property type="evidence" value="ECO:0007669"/>
    <property type="project" value="UniProtKB-KW"/>
</dbReference>
<evidence type="ECO:0000313" key="6">
    <source>
        <dbReference type="EMBL" id="NEA16992.1"/>
    </source>
</evidence>
<comment type="caution">
    <text evidence="6">The sequence shown here is derived from an EMBL/GenBank/DDBJ whole genome shotgun (WGS) entry which is preliminary data.</text>
</comment>
<reference evidence="6 7" key="1">
    <citation type="submission" date="2020-01" db="EMBL/GenBank/DDBJ databases">
        <title>Insect and environment-associated Actinomycetes.</title>
        <authorList>
            <person name="Currrie C."/>
            <person name="Chevrette M."/>
            <person name="Carlson C."/>
            <person name="Stubbendieck R."/>
            <person name="Wendt-Pienkowski E."/>
        </authorList>
    </citation>
    <scope>NUCLEOTIDE SEQUENCE [LARGE SCALE GENOMIC DNA]</scope>
    <source>
        <strain evidence="6 7">SID11342</strain>
    </source>
</reference>
<dbReference type="UniPathway" id="UPA00782"/>
<dbReference type="EMBL" id="JAAGLQ010000320">
    <property type="protein sequence ID" value="NEA16992.1"/>
    <property type="molecule type" value="Genomic_DNA"/>
</dbReference>
<keyword evidence="4" id="KW-0411">Iron-sulfur</keyword>
<evidence type="ECO:0000256" key="1">
    <source>
        <dbReference type="ARBA" id="ARBA00022691"/>
    </source>
</evidence>
<dbReference type="InterPro" id="IPR007197">
    <property type="entry name" value="rSAM"/>
</dbReference>
<dbReference type="PANTHER" id="PTHR43273">
    <property type="entry name" value="ANAEROBIC SULFATASE-MATURATING ENZYME HOMOLOG ASLB-RELATED"/>
    <property type="match status" value="1"/>
</dbReference>
<evidence type="ECO:0000256" key="2">
    <source>
        <dbReference type="ARBA" id="ARBA00022723"/>
    </source>
</evidence>
<accession>A0A6N9U338</accession>
<dbReference type="GO" id="GO:0016491">
    <property type="term" value="F:oxidoreductase activity"/>
    <property type="evidence" value="ECO:0007669"/>
    <property type="project" value="InterPro"/>
</dbReference>
<dbReference type="InterPro" id="IPR058240">
    <property type="entry name" value="rSAM_sf"/>
</dbReference>
<evidence type="ECO:0000256" key="3">
    <source>
        <dbReference type="ARBA" id="ARBA00023004"/>
    </source>
</evidence>
<dbReference type="Pfam" id="PF04055">
    <property type="entry name" value="Radical_SAM"/>
    <property type="match status" value="1"/>
</dbReference>
<organism evidence="6 7">
    <name type="scientific">Streptomyces halstedii</name>
    <dbReference type="NCBI Taxonomy" id="1944"/>
    <lineage>
        <taxon>Bacteria</taxon>
        <taxon>Bacillati</taxon>
        <taxon>Actinomycetota</taxon>
        <taxon>Actinomycetes</taxon>
        <taxon>Kitasatosporales</taxon>
        <taxon>Streptomycetaceae</taxon>
        <taxon>Streptomyces</taxon>
    </lineage>
</organism>
<sequence length="394" mass="41636">MVLRILEGQSGVWCQGAGGTLLLPFSYAVDGQLTAEGRAEVTRSGITGHRPHKRYSLTVVTATDCNLGCPYCFQNTAPAEPGRFDPPRIPRAVLDDGTIEKIAAFTGPRMRRAGMDRLFVLLFGGEPLLNPAACRALLTRLGRLAPVTASMVSNGVLLTPATARGLCALGLRSVQVTLDGPRDLHDGIRTSRAGRGTFERIIANLAAAQETTDLRFTLRVNATADVLPRLEELAAHLAGRLDAARCVFDVAPVLNYAGLYDAGIDHTGAEVSAVLRGYAAALDHGFEVGWPGAGACGFCTERDGTTGAVVNADGTLYSCWETIGKPGYEVGTVQTGYTNYPDSVWVSCGEFAARESANGSAVFADRLAVGLMELLRGRRRGAAAQNGRRPAGVS</sequence>
<dbReference type="Gene3D" id="3.20.20.70">
    <property type="entry name" value="Aldolase class I"/>
    <property type="match status" value="1"/>
</dbReference>
<dbReference type="SFLD" id="SFLDG01067">
    <property type="entry name" value="SPASM/twitch_domain_containing"/>
    <property type="match status" value="1"/>
</dbReference>
<dbReference type="GO" id="GO:0051536">
    <property type="term" value="F:iron-sulfur cluster binding"/>
    <property type="evidence" value="ECO:0007669"/>
    <property type="project" value="UniProtKB-KW"/>
</dbReference>
<evidence type="ECO:0000256" key="4">
    <source>
        <dbReference type="ARBA" id="ARBA00023014"/>
    </source>
</evidence>
<dbReference type="InterPro" id="IPR023867">
    <property type="entry name" value="Sulphatase_maturase_rSAM"/>
</dbReference>
<keyword evidence="3" id="KW-0408">Iron</keyword>
<name>A0A6N9U338_STRHA</name>
<dbReference type="PANTHER" id="PTHR43273:SF8">
    <property type="entry name" value="RADICAL SAM DOMAIN PROTEIN"/>
    <property type="match status" value="1"/>
</dbReference>
<protein>
    <submittedName>
        <fullName evidence="6">Radical SAM protein</fullName>
    </submittedName>
</protein>
<evidence type="ECO:0000313" key="7">
    <source>
        <dbReference type="Proteomes" id="UP000471293"/>
    </source>
</evidence>
<dbReference type="CDD" id="cd01335">
    <property type="entry name" value="Radical_SAM"/>
    <property type="match status" value="1"/>
</dbReference>
<dbReference type="RefSeq" id="WP_164345431.1">
    <property type="nucleotide sequence ID" value="NZ_JAAGLQ010000320.1"/>
</dbReference>
<proteinExistence type="predicted"/>
<feature type="domain" description="Radical SAM core" evidence="5">
    <location>
        <begin position="51"/>
        <end position="283"/>
    </location>
</feature>
<dbReference type="PROSITE" id="PS51918">
    <property type="entry name" value="RADICAL_SAM"/>
    <property type="match status" value="1"/>
</dbReference>
<dbReference type="InterPro" id="IPR013785">
    <property type="entry name" value="Aldolase_TIM"/>
</dbReference>
<dbReference type="SFLD" id="SFLDS00029">
    <property type="entry name" value="Radical_SAM"/>
    <property type="match status" value="1"/>
</dbReference>
<keyword evidence="1" id="KW-0949">S-adenosyl-L-methionine</keyword>
<evidence type="ECO:0000259" key="5">
    <source>
        <dbReference type="PROSITE" id="PS51918"/>
    </source>
</evidence>
<dbReference type="Proteomes" id="UP000471293">
    <property type="component" value="Unassembled WGS sequence"/>
</dbReference>